<feature type="transmembrane region" description="Helical" evidence="5">
    <location>
        <begin position="31"/>
        <end position="58"/>
    </location>
</feature>
<dbReference type="PANTHER" id="PTHR12714">
    <property type="entry name" value="PROTEIN-S ISOPRENYLCYSTEINE O-METHYLTRANSFERASE"/>
    <property type="match status" value="1"/>
</dbReference>
<evidence type="ECO:0008006" key="7">
    <source>
        <dbReference type="Google" id="ProtNLM"/>
    </source>
</evidence>
<reference evidence="6" key="1">
    <citation type="submission" date="2018-05" db="EMBL/GenBank/DDBJ databases">
        <authorList>
            <person name="Lanie J.A."/>
            <person name="Ng W.-L."/>
            <person name="Kazmierczak K.M."/>
            <person name="Andrzejewski T.M."/>
            <person name="Davidsen T.M."/>
            <person name="Wayne K.J."/>
            <person name="Tettelin H."/>
            <person name="Glass J.I."/>
            <person name="Rusch D."/>
            <person name="Podicherti R."/>
            <person name="Tsui H.-C.T."/>
            <person name="Winkler M.E."/>
        </authorList>
    </citation>
    <scope>NUCLEOTIDE SEQUENCE</scope>
</reference>
<dbReference type="Pfam" id="PF04191">
    <property type="entry name" value="PEMT"/>
    <property type="match status" value="1"/>
</dbReference>
<dbReference type="GO" id="GO:0012505">
    <property type="term" value="C:endomembrane system"/>
    <property type="evidence" value="ECO:0007669"/>
    <property type="project" value="UniProtKB-SubCell"/>
</dbReference>
<comment type="subcellular location">
    <subcellularLocation>
        <location evidence="1">Endomembrane system</location>
        <topology evidence="1">Multi-pass membrane protein</topology>
    </subcellularLocation>
</comment>
<evidence type="ECO:0000313" key="6">
    <source>
        <dbReference type="EMBL" id="SVA91408.1"/>
    </source>
</evidence>
<protein>
    <recommendedName>
        <fullName evidence="7">Steroid 5-alpha reductase C-terminal domain-containing protein</fullName>
    </recommendedName>
</protein>
<feature type="transmembrane region" description="Helical" evidence="5">
    <location>
        <begin position="174"/>
        <end position="191"/>
    </location>
</feature>
<evidence type="ECO:0000256" key="2">
    <source>
        <dbReference type="ARBA" id="ARBA00022692"/>
    </source>
</evidence>
<dbReference type="EMBL" id="UINC01022224">
    <property type="protein sequence ID" value="SVA91408.1"/>
    <property type="molecule type" value="Genomic_DNA"/>
</dbReference>
<dbReference type="GO" id="GO:0016740">
    <property type="term" value="F:transferase activity"/>
    <property type="evidence" value="ECO:0007669"/>
    <property type="project" value="UniProtKB-ARBA"/>
</dbReference>
<keyword evidence="3 5" id="KW-1133">Transmembrane helix</keyword>
<dbReference type="PANTHER" id="PTHR12714:SF24">
    <property type="entry name" value="SLR1182 PROTEIN"/>
    <property type="match status" value="1"/>
</dbReference>
<organism evidence="6">
    <name type="scientific">marine metagenome</name>
    <dbReference type="NCBI Taxonomy" id="408172"/>
    <lineage>
        <taxon>unclassified sequences</taxon>
        <taxon>metagenomes</taxon>
        <taxon>ecological metagenomes</taxon>
    </lineage>
</organism>
<proteinExistence type="predicted"/>
<sequence length="194" mass="22662">VSNRTKGLEELTGIQYFIRELRYHEFSRQSIGVILVILFAVVAEPTLYLFILGCLFVLDGLLTRLYASGFVLKNKELSTTGPYAYVRHPLYTGNILILIGMSFATGFLWAFVISTIFFWFYYPPAIEYEDRKLKSLFPETWDSWAKQTPALMPKLKFNSLNLTRWSWEKSLKKNYEPAIFVFVLFWLILLANKL</sequence>
<accession>A0A381ZQ34</accession>
<name>A0A381ZQ34_9ZZZZ</name>
<evidence type="ECO:0000256" key="5">
    <source>
        <dbReference type="SAM" id="Phobius"/>
    </source>
</evidence>
<evidence type="ECO:0000256" key="1">
    <source>
        <dbReference type="ARBA" id="ARBA00004127"/>
    </source>
</evidence>
<dbReference type="Gene3D" id="1.20.120.1630">
    <property type="match status" value="1"/>
</dbReference>
<dbReference type="AlphaFoldDB" id="A0A381ZQ34"/>
<evidence type="ECO:0000256" key="3">
    <source>
        <dbReference type="ARBA" id="ARBA00022989"/>
    </source>
</evidence>
<keyword evidence="4 5" id="KW-0472">Membrane</keyword>
<feature type="transmembrane region" description="Helical" evidence="5">
    <location>
        <begin position="95"/>
        <end position="122"/>
    </location>
</feature>
<gene>
    <name evidence="6" type="ORF">METZ01_LOCUS144262</name>
</gene>
<feature type="non-terminal residue" evidence="6">
    <location>
        <position position="1"/>
    </location>
</feature>
<evidence type="ECO:0000256" key="4">
    <source>
        <dbReference type="ARBA" id="ARBA00023136"/>
    </source>
</evidence>
<keyword evidence="2 5" id="KW-0812">Transmembrane</keyword>
<dbReference type="InterPro" id="IPR007318">
    <property type="entry name" value="Phopholipid_MeTrfase"/>
</dbReference>